<proteinExistence type="predicted"/>
<dbReference type="SUPFAM" id="SSF51430">
    <property type="entry name" value="NAD(P)-linked oxidoreductase"/>
    <property type="match status" value="1"/>
</dbReference>
<feature type="domain" description="NADP-dependent oxidoreductase" evidence="1">
    <location>
        <begin position="4"/>
        <end position="175"/>
    </location>
</feature>
<comment type="caution">
    <text evidence="2">The sequence shown here is derived from an EMBL/GenBank/DDBJ whole genome shotgun (WGS) entry which is preliminary data.</text>
</comment>
<evidence type="ECO:0000313" key="2">
    <source>
        <dbReference type="EMBL" id="MDQ0463109.1"/>
    </source>
</evidence>
<protein>
    <submittedName>
        <fullName evidence="2">Aryl-alcohol dehydrogenase-like predicted oxidoreductase</fullName>
    </submittedName>
</protein>
<evidence type="ECO:0000313" key="3">
    <source>
        <dbReference type="Proteomes" id="UP001228905"/>
    </source>
</evidence>
<sequence length="270" mass="29523">MIDRLGFGCVALTSFATPGEAMRLLNTAYDLGIRHFDTAPIYGQGYSERLLGRFLRGRRDRVTVATKFGLTPPRTPNLPLAAALALNAVRRRLARRRAETPSAPATAEPVEPDRRRIERSEIEAAFDASRRSLGIDHIDLYLLHEEVPAALTPQAFDYLQSLRASGKVRRLGLAAPATRYGALSPEDLEGWDVLQYEAGPAWPGSAGLIARFPAQQHIFHSCLKGVARDGDPQAAGRALAERLTANPQGLVLFSSTRPDHVRTNLRVLAG</sequence>
<dbReference type="RefSeq" id="WP_307346435.1">
    <property type="nucleotide sequence ID" value="NZ_JAUSVS010000001.1"/>
</dbReference>
<dbReference type="CDD" id="cd06660">
    <property type="entry name" value="AKR_SF"/>
    <property type="match status" value="1"/>
</dbReference>
<dbReference type="InterPro" id="IPR036812">
    <property type="entry name" value="NAD(P)_OxRdtase_dom_sf"/>
</dbReference>
<organism evidence="2 3">
    <name type="scientific">Caulobacter ginsengisoli</name>
    <dbReference type="NCBI Taxonomy" id="400775"/>
    <lineage>
        <taxon>Bacteria</taxon>
        <taxon>Pseudomonadati</taxon>
        <taxon>Pseudomonadota</taxon>
        <taxon>Alphaproteobacteria</taxon>
        <taxon>Caulobacterales</taxon>
        <taxon>Caulobacteraceae</taxon>
        <taxon>Caulobacter</taxon>
    </lineage>
</organism>
<keyword evidence="3" id="KW-1185">Reference proteome</keyword>
<dbReference type="Gene3D" id="3.20.20.100">
    <property type="entry name" value="NADP-dependent oxidoreductase domain"/>
    <property type="match status" value="1"/>
</dbReference>
<dbReference type="Proteomes" id="UP001228905">
    <property type="component" value="Unassembled WGS sequence"/>
</dbReference>
<accession>A0ABU0IQ17</accession>
<gene>
    <name evidence="2" type="ORF">QO010_000857</name>
</gene>
<dbReference type="Pfam" id="PF00248">
    <property type="entry name" value="Aldo_ket_red"/>
    <property type="match status" value="1"/>
</dbReference>
<dbReference type="PANTHER" id="PTHR43312:SF1">
    <property type="entry name" value="NADP-DEPENDENT OXIDOREDUCTASE DOMAIN-CONTAINING PROTEIN"/>
    <property type="match status" value="1"/>
</dbReference>
<evidence type="ECO:0000259" key="1">
    <source>
        <dbReference type="Pfam" id="PF00248"/>
    </source>
</evidence>
<dbReference type="InterPro" id="IPR023210">
    <property type="entry name" value="NADP_OxRdtase_dom"/>
</dbReference>
<dbReference type="EMBL" id="JAUSVS010000001">
    <property type="protein sequence ID" value="MDQ0463109.1"/>
    <property type="molecule type" value="Genomic_DNA"/>
</dbReference>
<dbReference type="PANTHER" id="PTHR43312">
    <property type="entry name" value="D-THREO-ALDOSE 1-DEHYDROGENASE"/>
    <property type="match status" value="1"/>
</dbReference>
<reference evidence="2 3" key="1">
    <citation type="submission" date="2023-07" db="EMBL/GenBank/DDBJ databases">
        <title>Genomic Encyclopedia of Type Strains, Phase IV (KMG-IV): sequencing the most valuable type-strain genomes for metagenomic binning, comparative biology and taxonomic classification.</title>
        <authorList>
            <person name="Goeker M."/>
        </authorList>
    </citation>
    <scope>NUCLEOTIDE SEQUENCE [LARGE SCALE GENOMIC DNA]</scope>
    <source>
        <strain evidence="2 3">DSM 18695</strain>
    </source>
</reference>
<name>A0ABU0IQ17_9CAUL</name>
<dbReference type="InterPro" id="IPR053135">
    <property type="entry name" value="AKR2_Oxidoreductase"/>
</dbReference>